<evidence type="ECO:0000313" key="2">
    <source>
        <dbReference type="Proteomes" id="UP000244189"/>
    </source>
</evidence>
<evidence type="ECO:0000313" key="1">
    <source>
        <dbReference type="EMBL" id="PTQ61950.1"/>
    </source>
</evidence>
<keyword evidence="2" id="KW-1185">Reference proteome</keyword>
<dbReference type="InterPro" id="IPR047589">
    <property type="entry name" value="DUF11_rpt"/>
</dbReference>
<accession>A0A2T5GRJ5</accession>
<protein>
    <submittedName>
        <fullName evidence="1">Putative repeat protein (TIGR01451 family)</fullName>
    </submittedName>
</protein>
<organism evidence="1 2">
    <name type="scientific">Sphingomonas aurantiaca</name>
    <dbReference type="NCBI Taxonomy" id="185949"/>
    <lineage>
        <taxon>Bacteria</taxon>
        <taxon>Pseudomonadati</taxon>
        <taxon>Pseudomonadota</taxon>
        <taxon>Alphaproteobacteria</taxon>
        <taxon>Sphingomonadales</taxon>
        <taxon>Sphingomonadaceae</taxon>
        <taxon>Sphingomonas</taxon>
    </lineage>
</organism>
<reference evidence="1 2" key="1">
    <citation type="submission" date="2018-04" db="EMBL/GenBank/DDBJ databases">
        <title>Genomic Encyclopedia of Type Strains, Phase III (KMG-III): the genomes of soil and plant-associated and newly described type strains.</title>
        <authorList>
            <person name="Whitman W."/>
        </authorList>
    </citation>
    <scope>NUCLEOTIDE SEQUENCE [LARGE SCALE GENOMIC DNA]</scope>
    <source>
        <strain evidence="1 2">MA101b</strain>
    </source>
</reference>
<sequence>MLDLFPQQQVGGTLRSDVVLKVRDTARRACADVAAPVAIVMAASVFAVAVRPSIVRAETLAGTPILNTANLRYDLEGASRSIASNTVTLIVAERLDTRLVREGQGAVVVAPSPAAPTIVPFVLTNADNGTESFVLETRLSSPAITLQALAIDADGDGRYDPAVDTALVDATVPALAPGRSITVFAILAGTAERPAADATLTVTARALTGSGAPGTAYAGLGDGGGDAVVGPTGASASVVVPLTSAIAGPVLVKSQSVRATDGSQTAVRDSVITYTLEARFTDAVSGARIADPIPAGTAFVPGSLTLDGAPLSDAADDDAGRFDAAGGTAQGPGIAVALGQVAAASVHVVQFKAKIQ</sequence>
<dbReference type="Proteomes" id="UP000244189">
    <property type="component" value="Unassembled WGS sequence"/>
</dbReference>
<dbReference type="AlphaFoldDB" id="A0A2T5GRJ5"/>
<name>A0A2T5GRJ5_9SPHN</name>
<proteinExistence type="predicted"/>
<dbReference type="EMBL" id="QAOG01000001">
    <property type="protein sequence ID" value="PTQ61950.1"/>
    <property type="molecule type" value="Genomic_DNA"/>
</dbReference>
<comment type="caution">
    <text evidence="1">The sequence shown here is derived from an EMBL/GenBank/DDBJ whole genome shotgun (WGS) entry which is preliminary data.</text>
</comment>
<dbReference type="NCBIfam" id="TIGR01451">
    <property type="entry name" value="B_ant_repeat"/>
    <property type="match status" value="1"/>
</dbReference>
<gene>
    <name evidence="1" type="ORF">C8J26_0220</name>
</gene>